<proteinExistence type="predicted"/>
<dbReference type="InterPro" id="IPR036390">
    <property type="entry name" value="WH_DNA-bd_sf"/>
</dbReference>
<comment type="caution">
    <text evidence="2">The sequence shown here is derived from an EMBL/GenBank/DDBJ whole genome shotgun (WGS) entry which is preliminary data.</text>
</comment>
<dbReference type="InterPro" id="IPR002831">
    <property type="entry name" value="Tscrpt_reg_TrmB_N"/>
</dbReference>
<dbReference type="AlphaFoldDB" id="A0A0G1DU96"/>
<dbReference type="Gene3D" id="1.10.10.10">
    <property type="entry name" value="Winged helix-like DNA-binding domain superfamily/Winged helix DNA-binding domain"/>
    <property type="match status" value="1"/>
</dbReference>
<organism evidence="2 3">
    <name type="scientific">Candidatus Nomurabacteria bacterium GW2011_GWA2_43_15</name>
    <dbReference type="NCBI Taxonomy" id="1618738"/>
    <lineage>
        <taxon>Bacteria</taxon>
        <taxon>Candidatus Nomuraibacteriota</taxon>
    </lineage>
</organism>
<dbReference type="Pfam" id="PF01978">
    <property type="entry name" value="TrmB"/>
    <property type="match status" value="1"/>
</dbReference>
<name>A0A0G1DU96_9BACT</name>
<dbReference type="PANTHER" id="PTHR34293">
    <property type="entry name" value="HTH-TYPE TRANSCRIPTIONAL REGULATOR TRMBL2"/>
    <property type="match status" value="1"/>
</dbReference>
<dbReference type="Proteomes" id="UP000034646">
    <property type="component" value="Unassembled WGS sequence"/>
</dbReference>
<sequence length="283" mass="33409">MLYKFDNNIIFCYTHFMIDKTLEKLGLKDEEIKTFLFLLENGEQTAGNLAKKTGLSRPSLYGFLKKLKGDGLVIESLKDGVKTFLAVSKEKIEAFLDQKIEELNRSKNDIEKLFATIQTGKITTSPRFQFFEGKDGVQYVLRDMLLYRDIKTRSYWPMKSMIDLLSENFFYQLNKERIKRHIYTKGIWPENQKVDIKKHPYTGVGEKFFREIRIAPKDIDFSMGYWIYENKVAFISSKKECFGFIIESREFTEMMISQHEAIWKLSKTIFVPDEYTKKFLAEI</sequence>
<evidence type="ECO:0000313" key="3">
    <source>
        <dbReference type="Proteomes" id="UP000034646"/>
    </source>
</evidence>
<protein>
    <submittedName>
        <fullName evidence="2">Transcriptional regulator, TrmB</fullName>
    </submittedName>
</protein>
<evidence type="ECO:0000313" key="2">
    <source>
        <dbReference type="EMBL" id="KKT01215.1"/>
    </source>
</evidence>
<dbReference type="CDD" id="cd00090">
    <property type="entry name" value="HTH_ARSR"/>
    <property type="match status" value="1"/>
</dbReference>
<evidence type="ECO:0000259" key="1">
    <source>
        <dbReference type="Pfam" id="PF01978"/>
    </source>
</evidence>
<dbReference type="InterPro" id="IPR051797">
    <property type="entry name" value="TrmB-like"/>
</dbReference>
<dbReference type="EMBL" id="LCFS01000002">
    <property type="protein sequence ID" value="KKT01215.1"/>
    <property type="molecule type" value="Genomic_DNA"/>
</dbReference>
<dbReference type="STRING" id="1618738.UV76_C0002G0128"/>
<dbReference type="SUPFAM" id="SSF46785">
    <property type="entry name" value="Winged helix' DNA-binding domain"/>
    <property type="match status" value="1"/>
</dbReference>
<dbReference type="InterPro" id="IPR036388">
    <property type="entry name" value="WH-like_DNA-bd_sf"/>
</dbReference>
<reference evidence="2 3" key="1">
    <citation type="journal article" date="2015" name="Nature">
        <title>rRNA introns, odd ribosomes, and small enigmatic genomes across a large radiation of phyla.</title>
        <authorList>
            <person name="Brown C.T."/>
            <person name="Hug L.A."/>
            <person name="Thomas B.C."/>
            <person name="Sharon I."/>
            <person name="Castelle C.J."/>
            <person name="Singh A."/>
            <person name="Wilkins M.J."/>
            <person name="Williams K.H."/>
            <person name="Banfield J.F."/>
        </authorList>
    </citation>
    <scope>NUCLEOTIDE SEQUENCE [LARGE SCALE GENOMIC DNA]</scope>
</reference>
<gene>
    <name evidence="2" type="ORF">UV76_C0002G0128</name>
</gene>
<dbReference type="InterPro" id="IPR011991">
    <property type="entry name" value="ArsR-like_HTH"/>
</dbReference>
<accession>A0A0G1DU96</accession>
<dbReference type="PANTHER" id="PTHR34293:SF1">
    <property type="entry name" value="HTH-TYPE TRANSCRIPTIONAL REGULATOR TRMBL2"/>
    <property type="match status" value="1"/>
</dbReference>
<feature type="domain" description="Transcription regulator TrmB N-terminal" evidence="1">
    <location>
        <begin position="22"/>
        <end position="77"/>
    </location>
</feature>